<reference evidence="3" key="1">
    <citation type="journal article" date="2013" name="Genetics">
        <title>The draft genome and transcriptome of Panagrellus redivivus are shaped by the harsh demands of a free-living lifestyle.</title>
        <authorList>
            <person name="Srinivasan J."/>
            <person name="Dillman A.R."/>
            <person name="Macchietto M.G."/>
            <person name="Heikkinen L."/>
            <person name="Lakso M."/>
            <person name="Fracchia K.M."/>
            <person name="Antoshechkin I."/>
            <person name="Mortazavi A."/>
            <person name="Wong G."/>
            <person name="Sternberg P.W."/>
        </authorList>
    </citation>
    <scope>NUCLEOTIDE SEQUENCE [LARGE SCALE GENOMIC DNA]</scope>
    <source>
        <strain evidence="3">MT8872</strain>
    </source>
</reference>
<protein>
    <submittedName>
        <fullName evidence="4">C-type lectin domain-containing protein</fullName>
    </submittedName>
</protein>
<evidence type="ECO:0000313" key="4">
    <source>
        <dbReference type="WBParaSite" id="Pan_g22117.t1"/>
    </source>
</evidence>
<dbReference type="InterPro" id="IPR001304">
    <property type="entry name" value="C-type_lectin-like"/>
</dbReference>
<dbReference type="Proteomes" id="UP000492821">
    <property type="component" value="Unassembled WGS sequence"/>
</dbReference>
<evidence type="ECO:0000256" key="1">
    <source>
        <dbReference type="SAM" id="SignalP"/>
    </source>
</evidence>
<dbReference type="PROSITE" id="PS50041">
    <property type="entry name" value="C_TYPE_LECTIN_2"/>
    <property type="match status" value="1"/>
</dbReference>
<name>A0A7E4ZWU9_PANRE</name>
<dbReference type="InterPro" id="IPR016187">
    <property type="entry name" value="CTDL_fold"/>
</dbReference>
<proteinExistence type="predicted"/>
<feature type="chain" id="PRO_5028826287" evidence="1">
    <location>
        <begin position="20"/>
        <end position="173"/>
    </location>
</feature>
<organism evidence="3 4">
    <name type="scientific">Panagrellus redivivus</name>
    <name type="common">Microworm</name>
    <dbReference type="NCBI Taxonomy" id="6233"/>
    <lineage>
        <taxon>Eukaryota</taxon>
        <taxon>Metazoa</taxon>
        <taxon>Ecdysozoa</taxon>
        <taxon>Nematoda</taxon>
        <taxon>Chromadorea</taxon>
        <taxon>Rhabditida</taxon>
        <taxon>Tylenchina</taxon>
        <taxon>Panagrolaimomorpha</taxon>
        <taxon>Panagrolaimoidea</taxon>
        <taxon>Panagrolaimidae</taxon>
        <taxon>Panagrellus</taxon>
    </lineage>
</organism>
<dbReference type="AlphaFoldDB" id="A0A7E4ZWU9"/>
<evidence type="ECO:0000313" key="3">
    <source>
        <dbReference type="Proteomes" id="UP000492821"/>
    </source>
</evidence>
<keyword evidence="1" id="KW-0732">Signal</keyword>
<dbReference type="WBParaSite" id="Pan_g22117.t1">
    <property type="protein sequence ID" value="Pan_g22117.t1"/>
    <property type="gene ID" value="Pan_g22117"/>
</dbReference>
<reference evidence="4" key="2">
    <citation type="submission" date="2020-10" db="UniProtKB">
        <authorList>
            <consortium name="WormBaseParasite"/>
        </authorList>
    </citation>
    <scope>IDENTIFICATION</scope>
</reference>
<dbReference type="InterPro" id="IPR016186">
    <property type="entry name" value="C-type_lectin-like/link_sf"/>
</dbReference>
<dbReference type="SUPFAM" id="SSF56436">
    <property type="entry name" value="C-type lectin-like"/>
    <property type="match status" value="1"/>
</dbReference>
<accession>A0A7E4ZWU9</accession>
<sequence>MLVAFVFGLLGGLIAQTSAASCPAGWDQGDFYGGDRYCYKAVDLTGLTKQARQSAVTSNYCKKFDARAYPASIHSRDEDVWVRRYGNQVGIGLYVRQCATWSKENYKWRDHTPLDYTNWWFKQPDNNGGNERHVVARLTDGSGWEDVCAGDGRDYKKLACKIDLEQELDLESM</sequence>
<dbReference type="SMART" id="SM00034">
    <property type="entry name" value="CLECT"/>
    <property type="match status" value="1"/>
</dbReference>
<feature type="domain" description="C-type lectin" evidence="2">
    <location>
        <begin position="34"/>
        <end position="146"/>
    </location>
</feature>
<dbReference type="Gene3D" id="3.10.100.10">
    <property type="entry name" value="Mannose-Binding Protein A, subunit A"/>
    <property type="match status" value="1"/>
</dbReference>
<keyword evidence="3" id="KW-1185">Reference proteome</keyword>
<evidence type="ECO:0000259" key="2">
    <source>
        <dbReference type="PROSITE" id="PS50041"/>
    </source>
</evidence>
<feature type="signal peptide" evidence="1">
    <location>
        <begin position="1"/>
        <end position="19"/>
    </location>
</feature>